<comment type="caution">
    <text evidence="3">The sequence shown here is derived from an EMBL/GenBank/DDBJ whole genome shotgun (WGS) entry which is preliminary data.</text>
</comment>
<dbReference type="InterPro" id="IPR011109">
    <property type="entry name" value="DNA_bind_recombinase_dom"/>
</dbReference>
<dbReference type="InterPro" id="IPR006119">
    <property type="entry name" value="Resolv_N"/>
</dbReference>
<feature type="domain" description="Recombinase" evidence="2">
    <location>
        <begin position="171"/>
        <end position="285"/>
    </location>
</feature>
<dbReference type="SUPFAM" id="SSF53041">
    <property type="entry name" value="Resolvase-like"/>
    <property type="match status" value="1"/>
</dbReference>
<evidence type="ECO:0000259" key="1">
    <source>
        <dbReference type="PROSITE" id="PS51736"/>
    </source>
</evidence>
<dbReference type="CDD" id="cd03768">
    <property type="entry name" value="SR_ResInv"/>
    <property type="match status" value="1"/>
</dbReference>
<dbReference type="InterPro" id="IPR050639">
    <property type="entry name" value="SSR_resolvase"/>
</dbReference>
<proteinExistence type="predicted"/>
<dbReference type="SMART" id="SM00857">
    <property type="entry name" value="Resolvase"/>
    <property type="match status" value="1"/>
</dbReference>
<dbReference type="InterPro" id="IPR036162">
    <property type="entry name" value="Resolvase-like_N_sf"/>
</dbReference>
<keyword evidence="4" id="KW-1185">Reference proteome</keyword>
<dbReference type="Gene3D" id="3.90.1750.20">
    <property type="entry name" value="Putative Large Serine Recombinase, Chain B, Domain 2"/>
    <property type="match status" value="1"/>
</dbReference>
<dbReference type="PANTHER" id="PTHR30461:SF23">
    <property type="entry name" value="DNA RECOMBINASE-RELATED"/>
    <property type="match status" value="1"/>
</dbReference>
<evidence type="ECO:0000259" key="2">
    <source>
        <dbReference type="PROSITE" id="PS51737"/>
    </source>
</evidence>
<evidence type="ECO:0000313" key="4">
    <source>
        <dbReference type="Proteomes" id="UP000575241"/>
    </source>
</evidence>
<dbReference type="PROSITE" id="PS51737">
    <property type="entry name" value="RECOMBINASE_DNA_BIND"/>
    <property type="match status" value="1"/>
</dbReference>
<dbReference type="EMBL" id="JACHLN010000001">
    <property type="protein sequence ID" value="MBB4837006.1"/>
    <property type="molecule type" value="Genomic_DNA"/>
</dbReference>
<sequence>MAGSEPKPVFRCAIYTRKSTEEGLDREVNSLESQRDTCSAYIRSQKHKGWIELPKRYDDGGWSGANLVRPALQDLLTDIEAGRVDVVVIYKIDRLSRSLLDFVRLIDTLERFKVSFVSITQAFDTSDSMGRLVLNVLLTFAQFERELLSDRLRDRFATLKRRGKWTGGKTPFGYAKVDKKLIAHEVEAAIVRDIYARYPEAVSGNQLLQELRAQGVRNKTSVARDGRILGGHLFGPGLLHRILTNPLYLGFIEYKGEWYPGEHPALVTREQWDRVQAKRALRHECQIPRGHSGALLKGLLFDSHGRRMHPDGQIREGRRWDYYSTELSRDARRQHLKVIRVNAGEVEALAVTALRSLLTNRPRLSEALAELGILDASIEMALKSGPTISRWLDGMERERLAAVLKCVVRRAELDREKVRLLISCFELDRLLAWDGVGLLRPSVEIPGRVMSRVYVLDAPAALVRETRRLILPIPPRTADAIAPDPRLLKLLEEASAAREAIYANRDKTVAEVAREMGRGASYFSRLIQLNYLAPDIVAAIMDGLQPPGFTRRTLLEASMPMEWDQQRLMFGFPAWPTEGLSMSLTGRNHAPRSGGGLAL</sequence>
<dbReference type="GO" id="GO:0003677">
    <property type="term" value="F:DNA binding"/>
    <property type="evidence" value="ECO:0007669"/>
    <property type="project" value="InterPro"/>
</dbReference>
<dbReference type="Pfam" id="PF07508">
    <property type="entry name" value="Recombinase"/>
    <property type="match status" value="1"/>
</dbReference>
<gene>
    <name evidence="3" type="ORF">HNP52_000057</name>
</gene>
<dbReference type="GO" id="GO:0000150">
    <property type="term" value="F:DNA strand exchange activity"/>
    <property type="evidence" value="ECO:0007669"/>
    <property type="project" value="InterPro"/>
</dbReference>
<dbReference type="Proteomes" id="UP000575241">
    <property type="component" value="Unassembled WGS sequence"/>
</dbReference>
<dbReference type="InterPro" id="IPR038109">
    <property type="entry name" value="DNA_bind_recomb_sf"/>
</dbReference>
<dbReference type="Gene3D" id="3.40.50.1390">
    <property type="entry name" value="Resolvase, N-terminal catalytic domain"/>
    <property type="match status" value="1"/>
</dbReference>
<dbReference type="PROSITE" id="PS51736">
    <property type="entry name" value="RECOMBINASES_3"/>
    <property type="match status" value="1"/>
</dbReference>
<protein>
    <submittedName>
        <fullName evidence="3">DNA invertase Pin-like site-specific DNA recombinase</fullName>
    </submittedName>
</protein>
<evidence type="ECO:0000313" key="3">
    <source>
        <dbReference type="EMBL" id="MBB4837006.1"/>
    </source>
</evidence>
<accession>A0A7W7JXM1</accession>
<organism evidence="3 4">
    <name type="scientific">Sphingomonas kyeonggiensis</name>
    <dbReference type="NCBI Taxonomy" id="1268553"/>
    <lineage>
        <taxon>Bacteria</taxon>
        <taxon>Pseudomonadati</taxon>
        <taxon>Pseudomonadota</taxon>
        <taxon>Alphaproteobacteria</taxon>
        <taxon>Sphingomonadales</taxon>
        <taxon>Sphingomonadaceae</taxon>
        <taxon>Sphingomonas</taxon>
    </lineage>
</organism>
<dbReference type="SUPFAM" id="SSF109709">
    <property type="entry name" value="KorB DNA-binding domain-like"/>
    <property type="match status" value="1"/>
</dbReference>
<dbReference type="AlphaFoldDB" id="A0A7W7JXM1"/>
<feature type="domain" description="Resolvase/invertase-type recombinase catalytic" evidence="1">
    <location>
        <begin position="11"/>
        <end position="163"/>
    </location>
</feature>
<dbReference type="RefSeq" id="WP_184160848.1">
    <property type="nucleotide sequence ID" value="NZ_JACHLN010000001.1"/>
</dbReference>
<dbReference type="Pfam" id="PF00239">
    <property type="entry name" value="Resolvase"/>
    <property type="match status" value="1"/>
</dbReference>
<name>A0A7W7JXM1_9SPHN</name>
<dbReference type="PANTHER" id="PTHR30461">
    <property type="entry name" value="DNA-INVERTASE FROM LAMBDOID PROPHAGE"/>
    <property type="match status" value="1"/>
</dbReference>
<reference evidence="3 4" key="1">
    <citation type="submission" date="2020-08" db="EMBL/GenBank/DDBJ databases">
        <title>Functional genomics of gut bacteria from endangered species of beetles.</title>
        <authorList>
            <person name="Carlos-Shanley C."/>
        </authorList>
    </citation>
    <scope>NUCLEOTIDE SEQUENCE [LARGE SCALE GENOMIC DNA]</scope>
    <source>
        <strain evidence="3 4">S00224</strain>
    </source>
</reference>